<sequence length="228" mass="24955">MADLNYQNITNTDEGGQLVTEGFSAEVLQLVTTKSVCEPFLNVWPMNHKVENVNTITEDATAYFVTEALKKSKSKIKFGNFKMELEEIATIIPFTEDWVKFANVQTTVLLENAIVKAITKLIDQSYLGYVAGPWPNTISGSIPAANIITYPTGGDLLIDLSNAMGAVEEACYEPDGWAAPLSLKARLRNLRDLEGLPIFQPTIISFPAGLPVSIILQENLIGSPYNVA</sequence>
<dbReference type="SUPFAM" id="SSF56563">
    <property type="entry name" value="Major capsid protein gp5"/>
    <property type="match status" value="1"/>
</dbReference>
<gene>
    <name evidence="4" type="ORF">S06H3_19278</name>
</gene>
<dbReference type="Pfam" id="PF05065">
    <property type="entry name" value="Phage_capsid"/>
    <property type="match status" value="1"/>
</dbReference>
<comment type="subcellular location">
    <subcellularLocation>
        <location evidence="1">Virion</location>
    </subcellularLocation>
</comment>
<keyword evidence="2" id="KW-0946">Virion</keyword>
<dbReference type="InterPro" id="IPR024455">
    <property type="entry name" value="Phage_capsid"/>
</dbReference>
<protein>
    <recommendedName>
        <fullName evidence="3">Phage capsid-like C-terminal domain-containing protein</fullName>
    </recommendedName>
</protein>
<proteinExistence type="predicted"/>
<comment type="caution">
    <text evidence="4">The sequence shown here is derived from an EMBL/GenBank/DDBJ whole genome shotgun (WGS) entry which is preliminary data.</text>
</comment>
<evidence type="ECO:0000256" key="2">
    <source>
        <dbReference type="ARBA" id="ARBA00022844"/>
    </source>
</evidence>
<organism evidence="4">
    <name type="scientific">marine sediment metagenome</name>
    <dbReference type="NCBI Taxonomy" id="412755"/>
    <lineage>
        <taxon>unclassified sequences</taxon>
        <taxon>metagenomes</taxon>
        <taxon>ecological metagenomes</taxon>
    </lineage>
</organism>
<dbReference type="NCBIfam" id="TIGR01554">
    <property type="entry name" value="major_cap_HK97"/>
    <property type="match status" value="1"/>
</dbReference>
<feature type="non-terminal residue" evidence="4">
    <location>
        <position position="228"/>
    </location>
</feature>
<reference evidence="4" key="1">
    <citation type="journal article" date="2014" name="Front. Microbiol.">
        <title>High frequency of phylogenetically diverse reductive dehalogenase-homologous genes in deep subseafloor sedimentary metagenomes.</title>
        <authorList>
            <person name="Kawai M."/>
            <person name="Futagami T."/>
            <person name="Toyoda A."/>
            <person name="Takaki Y."/>
            <person name="Nishi S."/>
            <person name="Hori S."/>
            <person name="Arai W."/>
            <person name="Tsubouchi T."/>
            <person name="Morono Y."/>
            <person name="Uchiyama I."/>
            <person name="Ito T."/>
            <person name="Fujiyama A."/>
            <person name="Inagaki F."/>
            <person name="Takami H."/>
        </authorList>
    </citation>
    <scope>NUCLEOTIDE SEQUENCE</scope>
    <source>
        <strain evidence="4">Expedition CK06-06</strain>
    </source>
</reference>
<dbReference type="EMBL" id="BARV01009853">
    <property type="protein sequence ID" value="GAI04796.1"/>
    <property type="molecule type" value="Genomic_DNA"/>
</dbReference>
<evidence type="ECO:0000256" key="1">
    <source>
        <dbReference type="ARBA" id="ARBA00004328"/>
    </source>
</evidence>
<evidence type="ECO:0000259" key="3">
    <source>
        <dbReference type="Pfam" id="PF05065"/>
    </source>
</evidence>
<accession>X1LG11</accession>
<dbReference type="GO" id="GO:0044423">
    <property type="term" value="C:virion component"/>
    <property type="evidence" value="ECO:0007669"/>
    <property type="project" value="UniProtKB-KW"/>
</dbReference>
<feature type="domain" description="Phage capsid-like C-terminal" evidence="3">
    <location>
        <begin position="15"/>
        <end position="207"/>
    </location>
</feature>
<name>X1LG11_9ZZZZ</name>
<dbReference type="InterPro" id="IPR054612">
    <property type="entry name" value="Phage_capsid-like_C"/>
</dbReference>
<evidence type="ECO:0000313" key="4">
    <source>
        <dbReference type="EMBL" id="GAI04796.1"/>
    </source>
</evidence>
<dbReference type="AlphaFoldDB" id="X1LG11"/>